<feature type="binding site" evidence="3">
    <location>
        <position position="151"/>
    </location>
    <ligand>
        <name>a divalent metal cation</name>
        <dbReference type="ChEBI" id="CHEBI:60240"/>
    </ligand>
</feature>
<dbReference type="InterPro" id="IPR005511">
    <property type="entry name" value="SMP-30"/>
</dbReference>
<evidence type="ECO:0000313" key="5">
    <source>
        <dbReference type="EMBL" id="TCT39914.1"/>
    </source>
</evidence>
<dbReference type="GO" id="GO:0019853">
    <property type="term" value="P:L-ascorbic acid biosynthetic process"/>
    <property type="evidence" value="ECO:0007669"/>
    <property type="project" value="TreeGrafter"/>
</dbReference>
<feature type="binding site" evidence="3">
    <location>
        <position position="106"/>
    </location>
    <ligand>
        <name>substrate</name>
    </ligand>
</feature>
<dbReference type="EMBL" id="SMAR01000011">
    <property type="protein sequence ID" value="TCT39914.1"/>
    <property type="molecule type" value="Genomic_DNA"/>
</dbReference>
<comment type="cofactor">
    <cofactor evidence="3">
        <name>Zn(2+)</name>
        <dbReference type="ChEBI" id="CHEBI:29105"/>
    </cofactor>
    <text evidence="3">Binds 1 divalent metal cation per subunit.</text>
</comment>
<organism evidence="5 6">
    <name type="scientific">Martelella mediterranea</name>
    <dbReference type="NCBI Taxonomy" id="293089"/>
    <lineage>
        <taxon>Bacteria</taxon>
        <taxon>Pseudomonadati</taxon>
        <taxon>Pseudomonadota</taxon>
        <taxon>Alphaproteobacteria</taxon>
        <taxon>Hyphomicrobiales</taxon>
        <taxon>Aurantimonadaceae</taxon>
        <taxon>Martelella</taxon>
    </lineage>
</organism>
<evidence type="ECO:0000256" key="2">
    <source>
        <dbReference type="PIRSR" id="PIRSR605511-1"/>
    </source>
</evidence>
<dbReference type="Pfam" id="PF08450">
    <property type="entry name" value="SGL"/>
    <property type="match status" value="1"/>
</dbReference>
<feature type="binding site" evidence="3">
    <location>
        <position position="104"/>
    </location>
    <ligand>
        <name>substrate</name>
    </ligand>
</feature>
<dbReference type="GO" id="GO:0004341">
    <property type="term" value="F:gluconolactonase activity"/>
    <property type="evidence" value="ECO:0007669"/>
    <property type="project" value="TreeGrafter"/>
</dbReference>
<comment type="similarity">
    <text evidence="1">Belongs to the SMP-30/CGR1 family.</text>
</comment>
<dbReference type="PRINTS" id="PR01790">
    <property type="entry name" value="SMP30FAMILY"/>
</dbReference>
<dbReference type="AlphaFoldDB" id="A0A4R3NUE5"/>
<dbReference type="PANTHER" id="PTHR10907:SF47">
    <property type="entry name" value="REGUCALCIN"/>
    <property type="match status" value="1"/>
</dbReference>
<dbReference type="SUPFAM" id="SSF63829">
    <property type="entry name" value="Calcium-dependent phosphotriesterase"/>
    <property type="match status" value="1"/>
</dbReference>
<feature type="binding site" evidence="3">
    <location>
        <position position="21"/>
    </location>
    <ligand>
        <name>a divalent metal cation</name>
        <dbReference type="ChEBI" id="CHEBI:60240"/>
    </ligand>
</feature>
<feature type="active site" description="Proton donor/acceptor" evidence="2">
    <location>
        <position position="202"/>
    </location>
</feature>
<evidence type="ECO:0000259" key="4">
    <source>
        <dbReference type="Pfam" id="PF08450"/>
    </source>
</evidence>
<feature type="binding site" evidence="3">
    <location>
        <position position="202"/>
    </location>
    <ligand>
        <name>a divalent metal cation</name>
        <dbReference type="ChEBI" id="CHEBI:60240"/>
    </ligand>
</feature>
<sequence length="300" mass="33156">MTAETVFEGRILSTDRMALGEGPGYDPETDLIWWFDITNCRLNFMNASNRDRRIITLPEMASVLAPVDEKRQLIAMETGLYFRDTAHGALTLHVAIEEDRPETRPNDGRVHPSGALWISTMGKEAEEGVGAIYHVLKGEVTKIVEGMTIPNAICFSPDGETGYYVDTPVGKLMRMPLDPETGLPDGDPEVFIDNAEKPGGMDGAVCDGDGHIWNARYGMGVLDHYHSDGRLIARYQLPARQPTCPAFIGKDGGWMMVTTAAQNTRPEEEPNAGFTFALVTGARPRFDPPYLAEEPLPFRR</sequence>
<keyword evidence="3" id="KW-0479">Metal-binding</keyword>
<feature type="binding site" evidence="3">
    <location>
        <position position="124"/>
    </location>
    <ligand>
        <name>substrate</name>
    </ligand>
</feature>
<name>A0A4R3NUE5_9HYPH</name>
<dbReference type="InterPro" id="IPR011042">
    <property type="entry name" value="6-blade_b-propeller_TolB-like"/>
</dbReference>
<protein>
    <submittedName>
        <fullName evidence="5">Sugar lactone lactonase YvrE</fullName>
    </submittedName>
</protein>
<keyword evidence="6" id="KW-1185">Reference proteome</keyword>
<proteinExistence type="inferred from homology"/>
<dbReference type="Proteomes" id="UP000295097">
    <property type="component" value="Unassembled WGS sequence"/>
</dbReference>
<dbReference type="GO" id="GO:0005509">
    <property type="term" value="F:calcium ion binding"/>
    <property type="evidence" value="ECO:0007669"/>
    <property type="project" value="TreeGrafter"/>
</dbReference>
<dbReference type="Gene3D" id="2.120.10.30">
    <property type="entry name" value="TolB, C-terminal domain"/>
    <property type="match status" value="1"/>
</dbReference>
<gene>
    <name evidence="5" type="ORF">EDC90_101199</name>
</gene>
<evidence type="ECO:0000313" key="6">
    <source>
        <dbReference type="Proteomes" id="UP000295097"/>
    </source>
</evidence>
<feature type="domain" description="SMP-30/Gluconolactonase/LRE-like region" evidence="4">
    <location>
        <begin position="19"/>
        <end position="260"/>
    </location>
</feature>
<reference evidence="5 6" key="1">
    <citation type="submission" date="2019-03" db="EMBL/GenBank/DDBJ databases">
        <title>Freshwater and sediment microbial communities from various areas in North America, analyzing microbe dynamics in response to fracking.</title>
        <authorList>
            <person name="Lamendella R."/>
        </authorList>
    </citation>
    <scope>NUCLEOTIDE SEQUENCE [LARGE SCALE GENOMIC DNA]</scope>
    <source>
        <strain evidence="5 6">175.2</strain>
    </source>
</reference>
<dbReference type="OrthoDB" id="2633250at2"/>
<dbReference type="PANTHER" id="PTHR10907">
    <property type="entry name" value="REGUCALCIN"/>
    <property type="match status" value="1"/>
</dbReference>
<evidence type="ECO:0000256" key="1">
    <source>
        <dbReference type="ARBA" id="ARBA00008853"/>
    </source>
</evidence>
<comment type="caution">
    <text evidence="5">The sequence shown here is derived from an EMBL/GenBank/DDBJ whole genome shotgun (WGS) entry which is preliminary data.</text>
</comment>
<dbReference type="InterPro" id="IPR013658">
    <property type="entry name" value="SGL"/>
</dbReference>
<dbReference type="RefSeq" id="WP_132310881.1">
    <property type="nucleotide sequence ID" value="NZ_SMAR01000011.1"/>
</dbReference>
<keyword evidence="3" id="KW-0862">Zinc</keyword>
<accession>A0A4R3NUE5</accession>
<evidence type="ECO:0000256" key="3">
    <source>
        <dbReference type="PIRSR" id="PIRSR605511-2"/>
    </source>
</evidence>